<reference evidence="3 4" key="1">
    <citation type="submission" date="2022-01" db="EMBL/GenBank/DDBJ databases">
        <title>Dethiosulfovibrio faecalis sp. nov., a novel proteolytic, non-sulfur-reducing bacterium isolated from a marine aquaculture solid waste bioreactor.</title>
        <authorList>
            <person name="Grabowski S."/>
            <person name="Apolinario E."/>
            <person name="Schneider N."/>
            <person name="Marshall C.W."/>
            <person name="Sowers K.R."/>
        </authorList>
    </citation>
    <scope>NUCLEOTIDE SEQUENCE [LARGE SCALE GENOMIC DNA]</scope>
    <source>
        <strain evidence="3 4">DSM 12537</strain>
    </source>
</reference>
<name>A0ABS9EL47_9BACT</name>
<evidence type="ECO:0000256" key="1">
    <source>
        <dbReference type="ARBA" id="ARBA00006964"/>
    </source>
</evidence>
<protein>
    <submittedName>
        <fullName evidence="3">Nif3-like dinuclear metal center hexameric protein</fullName>
    </submittedName>
</protein>
<dbReference type="Proteomes" id="UP001200430">
    <property type="component" value="Unassembled WGS sequence"/>
</dbReference>
<dbReference type="PANTHER" id="PTHR13799">
    <property type="entry name" value="NGG1 INTERACTING FACTOR 3"/>
    <property type="match status" value="1"/>
</dbReference>
<organism evidence="3 4">
    <name type="scientific">Dethiosulfovibrio marinus</name>
    <dbReference type="NCBI Taxonomy" id="133532"/>
    <lineage>
        <taxon>Bacteria</taxon>
        <taxon>Thermotogati</taxon>
        <taxon>Synergistota</taxon>
        <taxon>Synergistia</taxon>
        <taxon>Synergistales</taxon>
        <taxon>Dethiosulfovibrionaceae</taxon>
        <taxon>Dethiosulfovibrio</taxon>
    </lineage>
</organism>
<evidence type="ECO:0000313" key="4">
    <source>
        <dbReference type="Proteomes" id="UP001200430"/>
    </source>
</evidence>
<dbReference type="Gene3D" id="3.40.1390.30">
    <property type="entry name" value="NIF3 (NGG1p interacting factor 3)-like"/>
    <property type="match status" value="2"/>
</dbReference>
<accession>A0ABS9EL47</accession>
<dbReference type="Pfam" id="PF01784">
    <property type="entry name" value="DUF34_NIF3"/>
    <property type="match status" value="1"/>
</dbReference>
<dbReference type="InterPro" id="IPR002678">
    <property type="entry name" value="DUF34/NIF3"/>
</dbReference>
<evidence type="ECO:0000256" key="2">
    <source>
        <dbReference type="ARBA" id="ARBA00022723"/>
    </source>
</evidence>
<comment type="caution">
    <text evidence="3">The sequence shown here is derived from an EMBL/GenBank/DDBJ whole genome shotgun (WGS) entry which is preliminary data.</text>
</comment>
<dbReference type="EMBL" id="JAKGUD010000003">
    <property type="protein sequence ID" value="MCF4141936.1"/>
    <property type="molecule type" value="Genomic_DNA"/>
</dbReference>
<keyword evidence="2" id="KW-0479">Metal-binding</keyword>
<keyword evidence="4" id="KW-1185">Reference proteome</keyword>
<proteinExistence type="inferred from homology"/>
<comment type="similarity">
    <text evidence="1">Belongs to the GTP cyclohydrolase I type 2/NIF3 family.</text>
</comment>
<gene>
    <name evidence="3" type="ORF">L2W38_03790</name>
</gene>
<dbReference type="InterPro" id="IPR036069">
    <property type="entry name" value="DUF34/NIF3_sf"/>
</dbReference>
<dbReference type="RefSeq" id="WP_236098698.1">
    <property type="nucleotide sequence ID" value="NZ_JAKGUD010000003.1"/>
</dbReference>
<dbReference type="NCBIfam" id="TIGR00486">
    <property type="entry name" value="YbgI_SA1388"/>
    <property type="match status" value="1"/>
</dbReference>
<evidence type="ECO:0000313" key="3">
    <source>
        <dbReference type="EMBL" id="MCF4141936.1"/>
    </source>
</evidence>
<dbReference type="PANTHER" id="PTHR13799:SF14">
    <property type="entry name" value="GTP CYCLOHYDROLASE 1 TYPE 2 HOMOLOG"/>
    <property type="match status" value="1"/>
</dbReference>
<sequence length="257" mass="27538">MDIDGLARVMEEVASLAWAEDWDNCGVLLRSRSGRVDRIAVALDPTAEVVRSASSAGCDCLVTHHPLIFSPLRRLDPSIPSNAAIFDLIEKDMSILCCHTSWDNSPAGTNVSLANSIGLGSVEPMLFENRGWGVGAVGRLEPRSFRTLALSAKDRWRLSFARLHGDPNRTISKIALCGGSGGSLWRDALAAGAEVYITADVKYHDVQDAVASGLSVLEVDHGEMEWASMGDLAAHVGRLSGLDTLLLERPSCSGELV</sequence>
<dbReference type="SUPFAM" id="SSF102705">
    <property type="entry name" value="NIF3 (NGG1p interacting factor 3)-like"/>
    <property type="match status" value="1"/>
</dbReference>